<proteinExistence type="predicted"/>
<evidence type="ECO:0000313" key="1">
    <source>
        <dbReference type="EMBL" id="KAK9284566.1"/>
    </source>
</evidence>
<organism evidence="1 2">
    <name type="scientific">Liquidambar formosana</name>
    <name type="common">Formosan gum</name>
    <dbReference type="NCBI Taxonomy" id="63359"/>
    <lineage>
        <taxon>Eukaryota</taxon>
        <taxon>Viridiplantae</taxon>
        <taxon>Streptophyta</taxon>
        <taxon>Embryophyta</taxon>
        <taxon>Tracheophyta</taxon>
        <taxon>Spermatophyta</taxon>
        <taxon>Magnoliopsida</taxon>
        <taxon>eudicotyledons</taxon>
        <taxon>Gunneridae</taxon>
        <taxon>Pentapetalae</taxon>
        <taxon>Saxifragales</taxon>
        <taxon>Altingiaceae</taxon>
        <taxon>Liquidambar</taxon>
    </lineage>
</organism>
<dbReference type="PANTHER" id="PTHR48049">
    <property type="entry name" value="GLYCOSYLTRANSFERASE"/>
    <property type="match status" value="1"/>
</dbReference>
<evidence type="ECO:0000313" key="2">
    <source>
        <dbReference type="Proteomes" id="UP001415857"/>
    </source>
</evidence>
<dbReference type="PANTHER" id="PTHR48049:SF60">
    <property type="entry name" value="UDP-GLYCOSYLTRANSFERASE 91B1"/>
    <property type="match status" value="1"/>
</dbReference>
<sequence length="135" mass="15215">MQVLHQTLEIVSCLENLPENAEATIDIPSDKDPHLKKAFDGLQEPITQFLEISDVDWVIYDMAYWLGPIAAKLGVSSAFFSIFCPWTILYVGVPSSAVVDRDDVDEQRTAPEHFTVPPIGYPFRPKWCSTSTRQT</sequence>
<gene>
    <name evidence="1" type="ORF">L1049_023741</name>
</gene>
<dbReference type="AlphaFoldDB" id="A0AAP0RYQ3"/>
<keyword evidence="2" id="KW-1185">Reference proteome</keyword>
<protein>
    <submittedName>
        <fullName evidence="1">Uncharacterized protein</fullName>
    </submittedName>
</protein>
<dbReference type="SUPFAM" id="SSF53756">
    <property type="entry name" value="UDP-Glycosyltransferase/glycogen phosphorylase"/>
    <property type="match status" value="1"/>
</dbReference>
<dbReference type="EMBL" id="JBBPBK010000005">
    <property type="protein sequence ID" value="KAK9284566.1"/>
    <property type="molecule type" value="Genomic_DNA"/>
</dbReference>
<name>A0AAP0RYQ3_LIQFO</name>
<dbReference type="InterPro" id="IPR050481">
    <property type="entry name" value="UDP-glycosyltransf_plant"/>
</dbReference>
<reference evidence="1 2" key="1">
    <citation type="journal article" date="2024" name="Plant J.">
        <title>Genome sequences and population genomics reveal climatic adaptation and genomic divergence between two closely related sweetgum species.</title>
        <authorList>
            <person name="Xu W.Q."/>
            <person name="Ren C.Q."/>
            <person name="Zhang X.Y."/>
            <person name="Comes H.P."/>
            <person name="Liu X.H."/>
            <person name="Li Y.G."/>
            <person name="Kettle C.J."/>
            <person name="Jalonen R."/>
            <person name="Gaisberger H."/>
            <person name="Ma Y.Z."/>
            <person name="Qiu Y.X."/>
        </authorList>
    </citation>
    <scope>NUCLEOTIDE SEQUENCE [LARGE SCALE GENOMIC DNA]</scope>
    <source>
        <strain evidence="1">Hangzhou</strain>
    </source>
</reference>
<comment type="caution">
    <text evidence="1">The sequence shown here is derived from an EMBL/GenBank/DDBJ whole genome shotgun (WGS) entry which is preliminary data.</text>
</comment>
<dbReference type="Gene3D" id="3.40.50.2000">
    <property type="entry name" value="Glycogen Phosphorylase B"/>
    <property type="match status" value="1"/>
</dbReference>
<dbReference type="Proteomes" id="UP001415857">
    <property type="component" value="Unassembled WGS sequence"/>
</dbReference>
<dbReference type="GO" id="GO:0035251">
    <property type="term" value="F:UDP-glucosyltransferase activity"/>
    <property type="evidence" value="ECO:0007669"/>
    <property type="project" value="InterPro"/>
</dbReference>
<accession>A0AAP0RYQ3</accession>